<evidence type="ECO:0000256" key="11">
    <source>
        <dbReference type="SAM" id="Phobius"/>
    </source>
</evidence>
<evidence type="ECO:0000313" key="12">
    <source>
        <dbReference type="EMBL" id="JAS07778.1"/>
    </source>
</evidence>
<evidence type="ECO:0000256" key="9">
    <source>
        <dbReference type="ARBA" id="ARBA00023136"/>
    </source>
</evidence>
<feature type="non-terminal residue" evidence="12">
    <location>
        <position position="1"/>
    </location>
</feature>
<evidence type="ECO:0008006" key="13">
    <source>
        <dbReference type="Google" id="ProtNLM"/>
    </source>
</evidence>
<feature type="transmembrane region" description="Helical" evidence="11">
    <location>
        <begin position="99"/>
        <end position="119"/>
    </location>
</feature>
<dbReference type="PANTHER" id="PTHR21522:SF30">
    <property type="entry name" value="GH01206P"/>
    <property type="match status" value="1"/>
</dbReference>
<evidence type="ECO:0000256" key="7">
    <source>
        <dbReference type="ARBA" id="ARBA00022989"/>
    </source>
</evidence>
<evidence type="ECO:0000256" key="5">
    <source>
        <dbReference type="ARBA" id="ARBA00022692"/>
    </source>
</evidence>
<evidence type="ECO:0000256" key="3">
    <source>
        <dbReference type="ARBA" id="ARBA00022448"/>
    </source>
</evidence>
<keyword evidence="6" id="KW-0375">Hydrogen ion transport</keyword>
<keyword evidence="7 11" id="KW-1133">Transmembrane helix</keyword>
<dbReference type="PANTHER" id="PTHR21522">
    <property type="entry name" value="PROTON CHANNEL OTOP"/>
    <property type="match status" value="1"/>
</dbReference>
<feature type="transmembrane region" description="Helical" evidence="11">
    <location>
        <begin position="431"/>
        <end position="450"/>
    </location>
</feature>
<dbReference type="GO" id="GO:0015252">
    <property type="term" value="F:proton channel activity"/>
    <property type="evidence" value="ECO:0007669"/>
    <property type="project" value="InterPro"/>
</dbReference>
<evidence type="ECO:0000256" key="2">
    <source>
        <dbReference type="ARBA" id="ARBA00006513"/>
    </source>
</evidence>
<feature type="transmembrane region" description="Helical" evidence="11">
    <location>
        <begin position="197"/>
        <end position="216"/>
    </location>
</feature>
<keyword evidence="4" id="KW-1003">Cell membrane</keyword>
<accession>A0A1B6C2N4</accession>
<dbReference type="AlphaFoldDB" id="A0A1B6C2N4"/>
<feature type="transmembrane region" description="Helical" evidence="11">
    <location>
        <begin position="236"/>
        <end position="255"/>
    </location>
</feature>
<dbReference type="InterPro" id="IPR004878">
    <property type="entry name" value="Otopetrin"/>
</dbReference>
<comment type="similarity">
    <text evidence="2">Belongs to the otopetrin family.</text>
</comment>
<keyword evidence="9 11" id="KW-0472">Membrane</keyword>
<evidence type="ECO:0000256" key="1">
    <source>
        <dbReference type="ARBA" id="ARBA00004651"/>
    </source>
</evidence>
<reference evidence="12" key="1">
    <citation type="submission" date="2015-12" db="EMBL/GenBank/DDBJ databases">
        <title>De novo transcriptome assembly of four potential Pierce s Disease insect vectors from Arizona vineyards.</title>
        <authorList>
            <person name="Tassone E.E."/>
        </authorList>
    </citation>
    <scope>NUCLEOTIDE SEQUENCE</scope>
</reference>
<comment type="subcellular location">
    <subcellularLocation>
        <location evidence="1">Cell membrane</location>
        <topology evidence="1">Multi-pass membrane protein</topology>
    </subcellularLocation>
</comment>
<organism evidence="12">
    <name type="scientific">Clastoptera arizonana</name>
    <name type="common">Arizona spittle bug</name>
    <dbReference type="NCBI Taxonomy" id="38151"/>
    <lineage>
        <taxon>Eukaryota</taxon>
        <taxon>Metazoa</taxon>
        <taxon>Ecdysozoa</taxon>
        <taxon>Arthropoda</taxon>
        <taxon>Hexapoda</taxon>
        <taxon>Insecta</taxon>
        <taxon>Pterygota</taxon>
        <taxon>Neoptera</taxon>
        <taxon>Paraneoptera</taxon>
        <taxon>Hemiptera</taxon>
        <taxon>Auchenorrhyncha</taxon>
        <taxon>Cercopoidea</taxon>
        <taxon>Clastopteridae</taxon>
        <taxon>Clastoptera</taxon>
    </lineage>
</organism>
<dbReference type="EMBL" id="GEDC01029520">
    <property type="protein sequence ID" value="JAS07778.1"/>
    <property type="molecule type" value="Transcribed_RNA"/>
</dbReference>
<feature type="transmembrane region" description="Helical" evidence="11">
    <location>
        <begin position="396"/>
        <end position="419"/>
    </location>
</feature>
<keyword evidence="10" id="KW-0407">Ion channel</keyword>
<keyword evidence="8" id="KW-0406">Ion transport</keyword>
<keyword evidence="5 11" id="KW-0812">Transmembrane</keyword>
<protein>
    <recommendedName>
        <fullName evidence="13">Otopetrin</fullName>
    </recommendedName>
</protein>
<feature type="transmembrane region" description="Helical" evidence="11">
    <location>
        <begin position="335"/>
        <end position="355"/>
    </location>
</feature>
<sequence length="624" mass="70586">NEAANQPLLHHASSLPSSELNMVSMRRMQRSLSQICGVSEENVVAIQSAWTPGQNSPKTIHKNQLALKMGCISEEKPKKENVEFLPSQTNHPTELMNDALSIVLSALYCKILVVLGLAIPVTEVLAPTVPDTVSVLFHAYLYVGSLLFMCGMYVALLKDKAYFSIIKTYNKRTNKDKHDCPRKILGKTKKLNRYGSFYLRLGAVGFGIGSMVYSGLELGQYLDVNRKPECKSLTPAVTSALRMMIILFQMQFIFLNNKNMDLCQSYAISRFGLMHMIATNICEWLNVIVQETKHEINFLEEEILQGHHKSLNSTSALNCDHGEIMGNIVHNVSPFLFPCTIEYSLICAVIMLEIWKHVKVDQHSKVATGRHPSRPDILANKAYHFSIDCSSAHKGLFGGIVVVVFTIISLIIFFVLQGIPEYHDTGRFELNVWEFCLHALSTVAVVMASIQMRKLHYKGGLSKGLGLDNTLLVLAQGGVYMYSAFSMIGVYFTTKEFTALLSETFNVVQATLQTLFILEAWSRRSRNHLQWTKKPGRPMITFLLITNMAIWIVNSLEKNRAQFRPNHLQLFGIWAWTIITHVSMPLAIFYRFHSTICLFEIWKNAYKMPNNKMTPQHSFSATQI</sequence>
<feature type="transmembrane region" description="Helical" evidence="11">
    <location>
        <begin position="471"/>
        <end position="492"/>
    </location>
</feature>
<evidence type="ECO:0000256" key="8">
    <source>
        <dbReference type="ARBA" id="ARBA00023065"/>
    </source>
</evidence>
<evidence type="ECO:0000256" key="10">
    <source>
        <dbReference type="ARBA" id="ARBA00023303"/>
    </source>
</evidence>
<feature type="transmembrane region" description="Helical" evidence="11">
    <location>
        <begin position="568"/>
        <end position="590"/>
    </location>
</feature>
<dbReference type="Pfam" id="PF03189">
    <property type="entry name" value="Otopetrin"/>
    <property type="match status" value="2"/>
</dbReference>
<gene>
    <name evidence="12" type="ORF">g.2489</name>
</gene>
<feature type="transmembrane region" description="Helical" evidence="11">
    <location>
        <begin position="139"/>
        <end position="157"/>
    </location>
</feature>
<evidence type="ECO:0000256" key="6">
    <source>
        <dbReference type="ARBA" id="ARBA00022781"/>
    </source>
</evidence>
<proteinExistence type="inferred from homology"/>
<dbReference type="GO" id="GO:0005886">
    <property type="term" value="C:plasma membrane"/>
    <property type="evidence" value="ECO:0007669"/>
    <property type="project" value="UniProtKB-SubCell"/>
</dbReference>
<feature type="transmembrane region" description="Helical" evidence="11">
    <location>
        <begin position="539"/>
        <end position="556"/>
    </location>
</feature>
<evidence type="ECO:0000256" key="4">
    <source>
        <dbReference type="ARBA" id="ARBA00022475"/>
    </source>
</evidence>
<name>A0A1B6C2N4_9HEMI</name>
<keyword evidence="3" id="KW-0813">Transport</keyword>